<sequence length="62" mass="6352">MALSLNRHQSAGPVLKASYPIDSASPDGGRTDATMAAPAASATMVGPPAWRLIMRAGGNCKR</sequence>
<evidence type="ECO:0000256" key="1">
    <source>
        <dbReference type="SAM" id="MobiDB-lite"/>
    </source>
</evidence>
<dbReference type="Proteomes" id="UP000198460">
    <property type="component" value="Unassembled WGS sequence"/>
</dbReference>
<evidence type="ECO:0000313" key="3">
    <source>
        <dbReference type="Proteomes" id="UP000198460"/>
    </source>
</evidence>
<dbReference type="AlphaFoldDB" id="A0A238H275"/>
<evidence type="ECO:0000313" key="2">
    <source>
        <dbReference type="EMBL" id="SMF99322.1"/>
    </source>
</evidence>
<protein>
    <submittedName>
        <fullName evidence="2">Uncharacterized protein</fullName>
    </submittedName>
</protein>
<feature type="region of interest" description="Disordered" evidence="1">
    <location>
        <begin position="1"/>
        <end position="34"/>
    </location>
</feature>
<proteinExistence type="predicted"/>
<dbReference type="EMBL" id="FXAN01000040">
    <property type="protein sequence ID" value="SMF99322.1"/>
    <property type="molecule type" value="Genomic_DNA"/>
</dbReference>
<reference evidence="2 3" key="1">
    <citation type="submission" date="2017-04" db="EMBL/GenBank/DDBJ databases">
        <authorList>
            <person name="Afonso C.L."/>
            <person name="Miller P.J."/>
            <person name="Scott M.A."/>
            <person name="Spackman E."/>
            <person name="Goraichik I."/>
            <person name="Dimitrov K.M."/>
            <person name="Suarez D.L."/>
            <person name="Swayne D.E."/>
        </authorList>
    </citation>
    <scope>NUCLEOTIDE SEQUENCE [LARGE SCALE GENOMIC DNA]</scope>
    <source>
        <strain evidence="2">LMG 28154</strain>
    </source>
</reference>
<accession>A0A238H275</accession>
<organism evidence="2 3">
    <name type="scientific">Burkholderia singularis</name>
    <dbReference type="NCBI Taxonomy" id="1503053"/>
    <lineage>
        <taxon>Bacteria</taxon>
        <taxon>Pseudomonadati</taxon>
        <taxon>Pseudomonadota</taxon>
        <taxon>Betaproteobacteria</taxon>
        <taxon>Burkholderiales</taxon>
        <taxon>Burkholderiaceae</taxon>
        <taxon>Burkholderia</taxon>
        <taxon>pseudomallei group</taxon>
    </lineage>
</organism>
<name>A0A238H275_9BURK</name>
<gene>
    <name evidence="2" type="ORF">BSIN_0052</name>
</gene>